<feature type="non-terminal residue" evidence="1">
    <location>
        <position position="66"/>
    </location>
</feature>
<evidence type="ECO:0000313" key="1">
    <source>
        <dbReference type="EMBL" id="EKE26764.1"/>
    </source>
</evidence>
<sequence>MLQYLIQNQDITSFSGYRTKAISKYFFELKNSEDLEKIPEIKDFAKKENLKILFLGWWMNSFFAFD</sequence>
<name>K2G9C6_9BACT</name>
<comment type="caution">
    <text evidence="1">The sequence shown here is derived from an EMBL/GenBank/DDBJ whole genome shotgun (WGS) entry which is preliminary data.</text>
</comment>
<proteinExistence type="predicted"/>
<dbReference type="Gene3D" id="3.30.43.10">
    <property type="entry name" value="Uridine Diphospho-n-acetylenolpyruvylglucosamine Reductase, domain 2"/>
    <property type="match status" value="1"/>
</dbReference>
<reference evidence="1" key="1">
    <citation type="journal article" date="2012" name="Science">
        <title>Fermentation, hydrogen, and sulfur metabolism in multiple uncultivated bacterial phyla.</title>
        <authorList>
            <person name="Wrighton K.C."/>
            <person name="Thomas B.C."/>
            <person name="Sharon I."/>
            <person name="Miller C.S."/>
            <person name="Castelle C.J."/>
            <person name="VerBerkmoes N.C."/>
            <person name="Wilkins M.J."/>
            <person name="Hettich R.L."/>
            <person name="Lipton M.S."/>
            <person name="Williams K.H."/>
            <person name="Long P.E."/>
            <person name="Banfield J.F."/>
        </authorList>
    </citation>
    <scope>NUCLEOTIDE SEQUENCE [LARGE SCALE GENOMIC DNA]</scope>
</reference>
<accession>K2G9C6</accession>
<organism evidence="1">
    <name type="scientific">uncultured bacterium</name>
    <name type="common">gcode 4</name>
    <dbReference type="NCBI Taxonomy" id="1234023"/>
    <lineage>
        <taxon>Bacteria</taxon>
        <taxon>environmental samples</taxon>
    </lineage>
</organism>
<gene>
    <name evidence="1" type="ORF">ACD_4C00156G0001</name>
</gene>
<dbReference type="AlphaFoldDB" id="K2G9C6"/>
<dbReference type="InterPro" id="IPR016167">
    <property type="entry name" value="FAD-bd_PCMH_sub1"/>
</dbReference>
<dbReference type="EMBL" id="AMFJ01000672">
    <property type="protein sequence ID" value="EKE26764.1"/>
    <property type="molecule type" value="Genomic_DNA"/>
</dbReference>
<protein>
    <submittedName>
        <fullName evidence="1">Uncharacterized protein</fullName>
    </submittedName>
</protein>